<dbReference type="EMBL" id="FOVD01000003">
    <property type="protein sequence ID" value="SFN41891.1"/>
    <property type="molecule type" value="Genomic_DNA"/>
</dbReference>
<keyword evidence="3" id="KW-1185">Reference proteome</keyword>
<gene>
    <name evidence="2" type="ORF">SAMN05421594_2707</name>
</gene>
<keyword evidence="1" id="KW-0812">Transmembrane</keyword>
<evidence type="ECO:0000313" key="3">
    <source>
        <dbReference type="Proteomes" id="UP000198769"/>
    </source>
</evidence>
<dbReference type="AlphaFoldDB" id="A0A1I4YV49"/>
<feature type="transmembrane region" description="Helical" evidence="1">
    <location>
        <begin position="12"/>
        <end position="33"/>
    </location>
</feature>
<accession>A0A1I4YV49</accession>
<organism evidence="2 3">
    <name type="scientific">Chryseobacterium oleae</name>
    <dbReference type="NCBI Taxonomy" id="491207"/>
    <lineage>
        <taxon>Bacteria</taxon>
        <taxon>Pseudomonadati</taxon>
        <taxon>Bacteroidota</taxon>
        <taxon>Flavobacteriia</taxon>
        <taxon>Flavobacteriales</taxon>
        <taxon>Weeksellaceae</taxon>
        <taxon>Chryseobacterium group</taxon>
        <taxon>Chryseobacterium</taxon>
    </lineage>
</organism>
<keyword evidence="1" id="KW-0472">Membrane</keyword>
<protein>
    <submittedName>
        <fullName evidence="2">Uncharacterized protein</fullName>
    </submittedName>
</protein>
<sequence>MTTFKIFPFCQLLYYFLTALWPLIHIESFLTVTGKKTDIWLVKTVGIILLPYCLLLIYLTFSSKKNFVMVLTLMLGCLGLLFVDLYYYFRNIIKWVYLIDGFFQLLFFTYWTFYIARYQ</sequence>
<evidence type="ECO:0000313" key="2">
    <source>
        <dbReference type="EMBL" id="SFN41891.1"/>
    </source>
</evidence>
<proteinExistence type="predicted"/>
<feature type="transmembrane region" description="Helical" evidence="1">
    <location>
        <begin position="39"/>
        <end position="61"/>
    </location>
</feature>
<name>A0A1I4YV49_CHROL</name>
<dbReference type="Proteomes" id="UP000198769">
    <property type="component" value="Unassembled WGS sequence"/>
</dbReference>
<feature type="transmembrane region" description="Helical" evidence="1">
    <location>
        <begin position="68"/>
        <end position="89"/>
    </location>
</feature>
<feature type="transmembrane region" description="Helical" evidence="1">
    <location>
        <begin position="95"/>
        <end position="116"/>
    </location>
</feature>
<reference evidence="3" key="1">
    <citation type="submission" date="2016-10" db="EMBL/GenBank/DDBJ databases">
        <authorList>
            <person name="Varghese N."/>
            <person name="Submissions S."/>
        </authorList>
    </citation>
    <scope>NUCLEOTIDE SEQUENCE [LARGE SCALE GENOMIC DNA]</scope>
    <source>
        <strain evidence="3">DSM 25575</strain>
    </source>
</reference>
<keyword evidence="1" id="KW-1133">Transmembrane helix</keyword>
<evidence type="ECO:0000256" key="1">
    <source>
        <dbReference type="SAM" id="Phobius"/>
    </source>
</evidence>